<evidence type="ECO:0000313" key="3">
    <source>
        <dbReference type="EMBL" id="MBW7570495.1"/>
    </source>
</evidence>
<evidence type="ECO:0000256" key="1">
    <source>
        <dbReference type="ARBA" id="ARBA00005953"/>
    </source>
</evidence>
<dbReference type="GO" id="GO:0016787">
    <property type="term" value="F:hydrolase activity"/>
    <property type="evidence" value="ECO:0007669"/>
    <property type="project" value="UniProtKB-KW"/>
</dbReference>
<dbReference type="CDD" id="cd00586">
    <property type="entry name" value="4HBT"/>
    <property type="match status" value="1"/>
</dbReference>
<keyword evidence="4" id="KW-1185">Reference proteome</keyword>
<dbReference type="PANTHER" id="PTHR31793">
    <property type="entry name" value="4-HYDROXYBENZOYL-COA THIOESTERASE FAMILY MEMBER"/>
    <property type="match status" value="1"/>
</dbReference>
<dbReference type="EMBL" id="JAGFNY010000019">
    <property type="protein sequence ID" value="MBW7570495.1"/>
    <property type="molecule type" value="Genomic_DNA"/>
</dbReference>
<organism evidence="3 4">
    <name type="scientific">Succinivibrio faecicola</name>
    <dbReference type="NCBI Taxonomy" id="2820300"/>
    <lineage>
        <taxon>Bacteria</taxon>
        <taxon>Pseudomonadati</taxon>
        <taxon>Pseudomonadota</taxon>
        <taxon>Gammaproteobacteria</taxon>
        <taxon>Aeromonadales</taxon>
        <taxon>Succinivibrionaceae</taxon>
        <taxon>Succinivibrio</taxon>
    </lineage>
</organism>
<dbReference type="PIRSF" id="PIRSF003230">
    <property type="entry name" value="YbgC"/>
    <property type="match status" value="1"/>
</dbReference>
<dbReference type="SUPFAM" id="SSF54637">
    <property type="entry name" value="Thioesterase/thiol ester dehydrase-isomerase"/>
    <property type="match status" value="1"/>
</dbReference>
<comment type="similarity">
    <text evidence="1">Belongs to the 4-hydroxybenzoyl-CoA thioesterase family.</text>
</comment>
<protein>
    <submittedName>
        <fullName evidence="3">YbgC/FadM family acyl-CoA thioesterase</fullName>
        <ecNumber evidence="3">3.1.2.-</ecNumber>
    </submittedName>
</protein>
<proteinExistence type="inferred from homology"/>
<dbReference type="InterPro" id="IPR006684">
    <property type="entry name" value="YbgC/YbaW"/>
</dbReference>
<dbReference type="PANTHER" id="PTHR31793:SF37">
    <property type="entry name" value="ACYL-COA THIOESTER HYDROLASE YBGC"/>
    <property type="match status" value="1"/>
</dbReference>
<evidence type="ECO:0000256" key="2">
    <source>
        <dbReference type="ARBA" id="ARBA00022801"/>
    </source>
</evidence>
<dbReference type="RefSeq" id="WP_219937717.1">
    <property type="nucleotide sequence ID" value="NZ_JAGFNY010000019.1"/>
</dbReference>
<reference evidence="3 4" key="1">
    <citation type="submission" date="2021-03" db="EMBL/GenBank/DDBJ databases">
        <title>Succinivibrio sp. nov. isolated from feces of cow.</title>
        <authorList>
            <person name="Choi J.-Y."/>
        </authorList>
    </citation>
    <scope>NUCLEOTIDE SEQUENCE [LARGE SCALE GENOMIC DNA]</scope>
    <source>
        <strain evidence="3 4">AGMB01872</strain>
    </source>
</reference>
<sequence>METFFEKFRVYFEDTDAGGIVYYANYLKFCERCRTDWLRSMGLSQNKMLEDKLGFVIKSIKGNYISSAKLDDELKVSCIPVKARFASLKIYQQIFNQNDELLFEFECSIAFVDLAKHKPVSMPKEALEYAAKFIPENTDSYTVNIKG</sequence>
<evidence type="ECO:0000313" key="4">
    <source>
        <dbReference type="Proteomes" id="UP000731465"/>
    </source>
</evidence>
<dbReference type="Proteomes" id="UP000731465">
    <property type="component" value="Unassembled WGS sequence"/>
</dbReference>
<accession>A0ABS7DGS2</accession>
<name>A0ABS7DGS2_9GAMM</name>
<dbReference type="EC" id="3.1.2.-" evidence="3"/>
<dbReference type="Pfam" id="PF13279">
    <property type="entry name" value="4HBT_2"/>
    <property type="match status" value="1"/>
</dbReference>
<dbReference type="NCBIfam" id="TIGR00051">
    <property type="entry name" value="YbgC/FadM family acyl-CoA thioesterase"/>
    <property type="match status" value="1"/>
</dbReference>
<dbReference type="InterPro" id="IPR050563">
    <property type="entry name" value="4-hydroxybenzoyl-CoA_TE"/>
</dbReference>
<comment type="caution">
    <text evidence="3">The sequence shown here is derived from an EMBL/GenBank/DDBJ whole genome shotgun (WGS) entry which is preliminary data.</text>
</comment>
<dbReference type="Gene3D" id="3.10.129.10">
    <property type="entry name" value="Hotdog Thioesterase"/>
    <property type="match status" value="1"/>
</dbReference>
<dbReference type="InterPro" id="IPR029069">
    <property type="entry name" value="HotDog_dom_sf"/>
</dbReference>
<gene>
    <name evidence="3" type="ORF">J5V48_06260</name>
</gene>
<keyword evidence="2 3" id="KW-0378">Hydrolase</keyword>